<sequence length="40" mass="4331">MFSGIPTDEEQATGLEKIVMKAAQQGAVGQDFGVFKKIIF</sequence>
<organism evidence="1 2">
    <name type="scientific">Oncorhynchus mykiss</name>
    <name type="common">Rainbow trout</name>
    <name type="synonym">Salmo gairdneri</name>
    <dbReference type="NCBI Taxonomy" id="8022"/>
    <lineage>
        <taxon>Eukaryota</taxon>
        <taxon>Metazoa</taxon>
        <taxon>Chordata</taxon>
        <taxon>Craniata</taxon>
        <taxon>Vertebrata</taxon>
        <taxon>Euteleostomi</taxon>
        <taxon>Actinopterygii</taxon>
        <taxon>Neopterygii</taxon>
        <taxon>Teleostei</taxon>
        <taxon>Protacanthopterygii</taxon>
        <taxon>Salmoniformes</taxon>
        <taxon>Salmonidae</taxon>
        <taxon>Salmoninae</taxon>
        <taxon>Oncorhynchus</taxon>
    </lineage>
</organism>
<reference evidence="1" key="1">
    <citation type="journal article" date="2014" name="Nat. Commun.">
        <title>The rainbow trout genome provides novel insights into evolution after whole-genome duplication in vertebrates.</title>
        <authorList>
            <person name="Berthelot C."/>
            <person name="Brunet F."/>
            <person name="Chalopin D."/>
            <person name="Juanchich A."/>
            <person name="Bernard M."/>
            <person name="Noel B."/>
            <person name="Bento P."/>
            <person name="Da Silva C."/>
            <person name="Labadie K."/>
            <person name="Alberti A."/>
            <person name="Aury J.M."/>
            <person name="Louis A."/>
            <person name="Dehais P."/>
            <person name="Bardou P."/>
            <person name="Montfort J."/>
            <person name="Klopp C."/>
            <person name="Cabau C."/>
            <person name="Gaspin C."/>
            <person name="Thorgaard G.H."/>
            <person name="Boussaha M."/>
            <person name="Quillet E."/>
            <person name="Guyomard R."/>
            <person name="Galiana D."/>
            <person name="Bobe J."/>
            <person name="Volff J.N."/>
            <person name="Genet C."/>
            <person name="Wincker P."/>
            <person name="Jaillon O."/>
            <person name="Roest Crollius H."/>
            <person name="Guiguen Y."/>
        </authorList>
    </citation>
    <scope>NUCLEOTIDE SEQUENCE [LARGE SCALE GENOMIC DNA]</scope>
</reference>
<accession>A0A060YZA3</accession>
<name>A0A060YZA3_ONCMY</name>
<gene>
    <name evidence="1" type="ORF">GSONMT00014269001</name>
</gene>
<dbReference type="EMBL" id="FR929360">
    <property type="protein sequence ID" value="CDQ97193.1"/>
    <property type="molecule type" value="Genomic_DNA"/>
</dbReference>
<dbReference type="PaxDb" id="8022-A0A060YZA3"/>
<dbReference type="AlphaFoldDB" id="A0A060YZA3"/>
<dbReference type="Proteomes" id="UP000193380">
    <property type="component" value="Unassembled WGS sequence"/>
</dbReference>
<proteinExistence type="predicted"/>
<evidence type="ECO:0000313" key="1">
    <source>
        <dbReference type="EMBL" id="CDQ97193.1"/>
    </source>
</evidence>
<evidence type="ECO:0000313" key="2">
    <source>
        <dbReference type="Proteomes" id="UP000193380"/>
    </source>
</evidence>
<reference evidence="1" key="2">
    <citation type="submission" date="2014-03" db="EMBL/GenBank/DDBJ databases">
        <authorList>
            <person name="Genoscope - CEA"/>
        </authorList>
    </citation>
    <scope>NUCLEOTIDE SEQUENCE</scope>
</reference>
<protein>
    <submittedName>
        <fullName evidence="1">Uncharacterized protein</fullName>
    </submittedName>
</protein>